<evidence type="ECO:0000313" key="1">
    <source>
        <dbReference type="EMBL" id="JAD56875.1"/>
    </source>
</evidence>
<dbReference type="EMBL" id="GBRH01241020">
    <property type="protein sequence ID" value="JAD56875.1"/>
    <property type="molecule type" value="Transcribed_RNA"/>
</dbReference>
<reference evidence="1" key="2">
    <citation type="journal article" date="2015" name="Data Brief">
        <title>Shoot transcriptome of the giant reed, Arundo donax.</title>
        <authorList>
            <person name="Barrero R.A."/>
            <person name="Guerrero F.D."/>
            <person name="Moolhuijzen P."/>
            <person name="Goolsby J.A."/>
            <person name="Tidwell J."/>
            <person name="Bellgard S.E."/>
            <person name="Bellgard M.I."/>
        </authorList>
    </citation>
    <scope>NUCLEOTIDE SEQUENCE</scope>
    <source>
        <tissue evidence="1">Shoot tissue taken approximately 20 cm above the soil surface</tissue>
    </source>
</reference>
<organism evidence="1">
    <name type="scientific">Arundo donax</name>
    <name type="common">Giant reed</name>
    <name type="synonym">Donax arundinaceus</name>
    <dbReference type="NCBI Taxonomy" id="35708"/>
    <lineage>
        <taxon>Eukaryota</taxon>
        <taxon>Viridiplantae</taxon>
        <taxon>Streptophyta</taxon>
        <taxon>Embryophyta</taxon>
        <taxon>Tracheophyta</taxon>
        <taxon>Spermatophyta</taxon>
        <taxon>Magnoliopsida</taxon>
        <taxon>Liliopsida</taxon>
        <taxon>Poales</taxon>
        <taxon>Poaceae</taxon>
        <taxon>PACMAD clade</taxon>
        <taxon>Arundinoideae</taxon>
        <taxon>Arundineae</taxon>
        <taxon>Arundo</taxon>
    </lineage>
</organism>
<dbReference type="AlphaFoldDB" id="A0A0A9B6R1"/>
<accession>A0A0A9B6R1</accession>
<name>A0A0A9B6R1_ARUDO</name>
<reference evidence="1" key="1">
    <citation type="submission" date="2014-09" db="EMBL/GenBank/DDBJ databases">
        <authorList>
            <person name="Magalhaes I.L.F."/>
            <person name="Oliveira U."/>
            <person name="Santos F.R."/>
            <person name="Vidigal T.H.D.A."/>
            <person name="Brescovit A.D."/>
            <person name="Santos A.J."/>
        </authorList>
    </citation>
    <scope>NUCLEOTIDE SEQUENCE</scope>
    <source>
        <tissue evidence="1">Shoot tissue taken approximately 20 cm above the soil surface</tissue>
    </source>
</reference>
<proteinExistence type="predicted"/>
<protein>
    <submittedName>
        <fullName evidence="1">Uncharacterized protein</fullName>
    </submittedName>
</protein>
<sequence length="35" mass="3941">MKVSVSTISRYHTSYNVHDSWQAHQGVTGGSFRNC</sequence>